<reference evidence="1 2" key="1">
    <citation type="submission" date="2014-12" db="EMBL/GenBank/DDBJ databases">
        <title>Genomes of Geoalkalibacter ferrihydriticus and Geoalkalibacter subterraneus, two haloalkaliphilic metal-reducing members of the Geobacteraceae.</title>
        <authorList>
            <person name="Badalamenti J.P."/>
            <person name="Torres C.I."/>
            <person name="Krajmalnik-Brown R."/>
            <person name="Bond D.R."/>
        </authorList>
    </citation>
    <scope>NUCLEOTIDE SEQUENCE [LARGE SCALE GENOMIC DNA]</scope>
    <source>
        <strain evidence="1 2">DSM 17813</strain>
    </source>
</reference>
<dbReference type="AlphaFoldDB" id="A0A0C2HFM6"/>
<evidence type="ECO:0000313" key="2">
    <source>
        <dbReference type="Proteomes" id="UP000035068"/>
    </source>
</evidence>
<organism evidence="1 2">
    <name type="scientific">Geoalkalibacter ferrihydriticus DSM 17813</name>
    <dbReference type="NCBI Taxonomy" id="1121915"/>
    <lineage>
        <taxon>Bacteria</taxon>
        <taxon>Pseudomonadati</taxon>
        <taxon>Thermodesulfobacteriota</taxon>
        <taxon>Desulfuromonadia</taxon>
        <taxon>Desulfuromonadales</taxon>
        <taxon>Geoalkalibacteraceae</taxon>
        <taxon>Geoalkalibacter</taxon>
    </lineage>
</organism>
<gene>
    <name evidence="1" type="ORF">GFER_15415</name>
</gene>
<evidence type="ECO:0008006" key="3">
    <source>
        <dbReference type="Google" id="ProtNLM"/>
    </source>
</evidence>
<comment type="caution">
    <text evidence="1">The sequence shown here is derived from an EMBL/GenBank/DDBJ whole genome shotgun (WGS) entry which is preliminary data.</text>
</comment>
<sequence length="215" mass="23952">MNEDLRQAIPFEEFDYQALMGALADYARPRDKVTDLLARGNIVRIKKGLYIFGEKWRRKPYSREILANLLYGPSCVSLDYALHYHGLIPERVEALTSVTPKRGARFSTPVGLFLYSSVPEAGFSVGLCRVELEDGRAFLIAAPEKALADKLKQGRGLGIRSQKECLAYLVDDLRIEAATLGGLDTGLLDALAQAYRSPRVALLAKLVRRLVRGKR</sequence>
<dbReference type="Proteomes" id="UP000035068">
    <property type="component" value="Unassembled WGS sequence"/>
</dbReference>
<name>A0A0C2HFM6_9BACT</name>
<evidence type="ECO:0000313" key="1">
    <source>
        <dbReference type="EMBL" id="KIH75726.1"/>
    </source>
</evidence>
<protein>
    <recommendedName>
        <fullName evidence="3">Transcriptional regulator, AbiEi antitoxin, Type IV TA system</fullName>
    </recommendedName>
</protein>
<accession>A0A0C2HFM6</accession>
<dbReference type="RefSeq" id="WP_040100883.1">
    <property type="nucleotide sequence ID" value="NZ_JWJD01000008.1"/>
</dbReference>
<keyword evidence="2" id="KW-1185">Reference proteome</keyword>
<proteinExistence type="predicted"/>
<dbReference type="EMBL" id="JWJD01000008">
    <property type="protein sequence ID" value="KIH75726.1"/>
    <property type="molecule type" value="Genomic_DNA"/>
</dbReference>